<organism evidence="3 4">
    <name type="scientific">Esox lucius</name>
    <name type="common">Northern pike</name>
    <dbReference type="NCBI Taxonomy" id="8010"/>
    <lineage>
        <taxon>Eukaryota</taxon>
        <taxon>Metazoa</taxon>
        <taxon>Chordata</taxon>
        <taxon>Craniata</taxon>
        <taxon>Vertebrata</taxon>
        <taxon>Euteleostomi</taxon>
        <taxon>Actinopterygii</taxon>
        <taxon>Neopterygii</taxon>
        <taxon>Teleostei</taxon>
        <taxon>Protacanthopterygii</taxon>
        <taxon>Esociformes</taxon>
        <taxon>Esocidae</taxon>
        <taxon>Esox</taxon>
    </lineage>
</organism>
<dbReference type="STRING" id="8010.ENSELUP00000034547"/>
<feature type="signal peptide" evidence="1">
    <location>
        <begin position="1"/>
        <end position="19"/>
    </location>
</feature>
<dbReference type="InterPro" id="IPR036179">
    <property type="entry name" value="Ig-like_dom_sf"/>
</dbReference>
<reference evidence="4" key="1">
    <citation type="journal article" date="2014" name="PLoS ONE">
        <title>The genome and linkage map of the northern pike (Esox lucius): conserved synteny revealed between the salmonid sister group and the Neoteleostei.</title>
        <authorList>
            <person name="Rondeau E.B."/>
            <person name="Minkley D.R."/>
            <person name="Leong J.S."/>
            <person name="Messmer A.M."/>
            <person name="Jantzen J.R."/>
            <person name="von Schalburg K.R."/>
            <person name="Lemon C."/>
            <person name="Bird N.H."/>
            <person name="Koop B.F."/>
        </authorList>
    </citation>
    <scope>NUCLEOTIDE SEQUENCE</scope>
</reference>
<keyword evidence="4" id="KW-1185">Reference proteome</keyword>
<sequence>MNRAGGLHLTLLLLRCVYGGNPGMVFSKGIRLFVEGFDRSGPSVLILFSFRSDRDGSHTPTLVCVLSGLDSQLVDVLWWINDTELTEETSAVRSSWGSDGRYTATGLWSVSAKDWNPDNDYWCGTRQDGRIYRNGTQPSLCRDFA</sequence>
<keyword evidence="1" id="KW-0732">Signal</keyword>
<dbReference type="AlphaFoldDB" id="A0A3P9A0K4"/>
<evidence type="ECO:0000313" key="4">
    <source>
        <dbReference type="Proteomes" id="UP000265140"/>
    </source>
</evidence>
<reference evidence="3" key="4">
    <citation type="submission" date="2025-09" db="UniProtKB">
        <authorList>
            <consortium name="Ensembl"/>
        </authorList>
    </citation>
    <scope>IDENTIFICATION</scope>
</reference>
<reference evidence="3" key="2">
    <citation type="submission" date="2020-02" db="EMBL/GenBank/DDBJ databases">
        <title>Esox lucius (northern pike) genome, fEsoLuc1, primary haplotype.</title>
        <authorList>
            <person name="Myers G."/>
            <person name="Karagic N."/>
            <person name="Meyer A."/>
            <person name="Pippel M."/>
            <person name="Reichard M."/>
            <person name="Winkler S."/>
            <person name="Tracey A."/>
            <person name="Sims Y."/>
            <person name="Howe K."/>
            <person name="Rhie A."/>
            <person name="Formenti G."/>
            <person name="Durbin R."/>
            <person name="Fedrigo O."/>
            <person name="Jarvis E.D."/>
        </authorList>
    </citation>
    <scope>NUCLEOTIDE SEQUENCE [LARGE SCALE GENOMIC DNA]</scope>
</reference>
<evidence type="ECO:0000313" key="3">
    <source>
        <dbReference type="Ensembl" id="ENSELUP00000034547.2"/>
    </source>
</evidence>
<dbReference type="GeneTree" id="ENSGT00980000198913"/>
<dbReference type="Ensembl" id="ENSELUT00000021402.3">
    <property type="protein sequence ID" value="ENSELUP00000034547.2"/>
    <property type="gene ID" value="ENSELUG00000013176.3"/>
</dbReference>
<dbReference type="OMA" id="GEKDQMN"/>
<evidence type="ECO:0000256" key="1">
    <source>
        <dbReference type="SAM" id="SignalP"/>
    </source>
</evidence>
<dbReference type="Gene3D" id="2.60.40.10">
    <property type="entry name" value="Immunoglobulins"/>
    <property type="match status" value="1"/>
</dbReference>
<dbReference type="PROSITE" id="PS50835">
    <property type="entry name" value="IG_LIKE"/>
    <property type="match status" value="1"/>
</dbReference>
<accession>A0A3P9A0K4</accession>
<dbReference type="InParanoid" id="A0A3P9A0K4"/>
<reference evidence="3" key="3">
    <citation type="submission" date="2025-08" db="UniProtKB">
        <authorList>
            <consortium name="Ensembl"/>
        </authorList>
    </citation>
    <scope>IDENTIFICATION</scope>
</reference>
<feature type="chain" id="PRO_5027639645" evidence="1">
    <location>
        <begin position="20"/>
        <end position="145"/>
    </location>
</feature>
<dbReference type="InterPro" id="IPR007110">
    <property type="entry name" value="Ig-like_dom"/>
</dbReference>
<dbReference type="Proteomes" id="UP000265140">
    <property type="component" value="Chromosome 8"/>
</dbReference>
<evidence type="ECO:0000259" key="2">
    <source>
        <dbReference type="PROSITE" id="PS50835"/>
    </source>
</evidence>
<dbReference type="InterPro" id="IPR003597">
    <property type="entry name" value="Ig_C1-set"/>
</dbReference>
<dbReference type="Bgee" id="ENSELUG00000013176">
    <property type="expression patterns" value="Expressed in stomach and 9 other cell types or tissues"/>
</dbReference>
<proteinExistence type="predicted"/>
<dbReference type="SUPFAM" id="SSF48726">
    <property type="entry name" value="Immunoglobulin"/>
    <property type="match status" value="1"/>
</dbReference>
<dbReference type="Pfam" id="PF07654">
    <property type="entry name" value="C1-set"/>
    <property type="match status" value="1"/>
</dbReference>
<name>A0A3P9A0K4_ESOLU</name>
<protein>
    <submittedName>
        <fullName evidence="3">Si:ch211-1a19.2</fullName>
    </submittedName>
</protein>
<dbReference type="InterPro" id="IPR013783">
    <property type="entry name" value="Ig-like_fold"/>
</dbReference>
<feature type="domain" description="Ig-like" evidence="2">
    <location>
        <begin position="42"/>
        <end position="123"/>
    </location>
</feature>